<evidence type="ECO:0000256" key="1">
    <source>
        <dbReference type="SAM" id="MobiDB-lite"/>
    </source>
</evidence>
<reference evidence="5" key="1">
    <citation type="submission" date="2017-09" db="EMBL/GenBank/DDBJ databases">
        <title>FDA dAtabase for Regulatory Grade micrObial Sequences (FDA-ARGOS): Supporting development and validation of Infectious Disease Dx tests.</title>
        <authorList>
            <person name="Minogue T."/>
            <person name="Wolcott M."/>
            <person name="Wasieloski L."/>
            <person name="Aguilar W."/>
            <person name="Moore D."/>
            <person name="Tallon L."/>
            <person name="Sadzewicz L."/>
            <person name="Ott S."/>
            <person name="Zhao X."/>
            <person name="Nagaraj S."/>
            <person name="Vavikolanu K."/>
            <person name="Aluvathingal J."/>
            <person name="Nadendla S."/>
            <person name="Sichtig H."/>
        </authorList>
    </citation>
    <scope>NUCLEOTIDE SEQUENCE [LARGE SCALE GENOMIC DNA]</scope>
    <source>
        <strain evidence="5">FDAARGOS_394</strain>
    </source>
</reference>
<evidence type="ECO:0000256" key="2">
    <source>
        <dbReference type="SAM" id="SignalP"/>
    </source>
</evidence>
<proteinExistence type="predicted"/>
<dbReference type="STRING" id="1219032.GCA_001515545_01867"/>
<feature type="signal peptide" evidence="2">
    <location>
        <begin position="1"/>
        <end position="25"/>
    </location>
</feature>
<comment type="caution">
    <text evidence="4">The sequence shown here is derived from an EMBL/GenBank/DDBJ whole genome shotgun (WGS) entry which is preliminary data.</text>
</comment>
<gene>
    <name evidence="4" type="ORF">CRM82_18765</name>
</gene>
<keyword evidence="5" id="KW-1185">Reference proteome</keyword>
<dbReference type="EMBL" id="PDEA01000001">
    <property type="protein sequence ID" value="PEH90364.1"/>
    <property type="molecule type" value="Genomic_DNA"/>
</dbReference>
<organism evidence="4 5">
    <name type="scientific">Comamonas terrigena</name>
    <dbReference type="NCBI Taxonomy" id="32013"/>
    <lineage>
        <taxon>Bacteria</taxon>
        <taxon>Pseudomonadati</taxon>
        <taxon>Pseudomonadota</taxon>
        <taxon>Betaproteobacteria</taxon>
        <taxon>Burkholderiales</taxon>
        <taxon>Comamonadaceae</taxon>
        <taxon>Comamonas</taxon>
    </lineage>
</organism>
<dbReference type="InterPro" id="IPR013096">
    <property type="entry name" value="Cupin_2"/>
</dbReference>
<sequence>MPFSSRAAVASVLCTSALFLLGGCAAPQASPPASQASQAAQPAPASGLSRTLVGKADVSTPGREAVVARVEVAPGARAGRHTHPGDEISYVSEGQVDLLVDGQPPRTLKAGESFVVPAGVVHDAHNASNAAVKLIGVYVVEKGKPLATPAP</sequence>
<dbReference type="SUPFAM" id="SSF51182">
    <property type="entry name" value="RmlC-like cupins"/>
    <property type="match status" value="1"/>
</dbReference>
<dbReference type="CDD" id="cd02235">
    <property type="entry name" value="cupin_BLL4011-like"/>
    <property type="match status" value="1"/>
</dbReference>
<dbReference type="PANTHER" id="PTHR38599">
    <property type="entry name" value="CUPIN DOMAIN PROTEIN (AFU_ORTHOLOGUE AFUA_3G13620)"/>
    <property type="match status" value="1"/>
</dbReference>
<dbReference type="AlphaFoldDB" id="A0A2A7UYQ2"/>
<dbReference type="Pfam" id="PF07883">
    <property type="entry name" value="Cupin_2"/>
    <property type="match status" value="1"/>
</dbReference>
<evidence type="ECO:0000313" key="5">
    <source>
        <dbReference type="Proteomes" id="UP000220246"/>
    </source>
</evidence>
<dbReference type="Proteomes" id="UP000220246">
    <property type="component" value="Unassembled WGS sequence"/>
</dbReference>
<dbReference type="InterPro" id="IPR011051">
    <property type="entry name" value="RmlC_Cupin_sf"/>
</dbReference>
<dbReference type="OrthoDB" id="9793521at2"/>
<feature type="compositionally biased region" description="Low complexity" evidence="1">
    <location>
        <begin position="30"/>
        <end position="46"/>
    </location>
</feature>
<dbReference type="InterPro" id="IPR014710">
    <property type="entry name" value="RmlC-like_jellyroll"/>
</dbReference>
<dbReference type="Gene3D" id="2.60.120.10">
    <property type="entry name" value="Jelly Rolls"/>
    <property type="match status" value="1"/>
</dbReference>
<dbReference type="PANTHER" id="PTHR38599:SF1">
    <property type="entry name" value="CUPIN DOMAIN PROTEIN (AFU_ORTHOLOGUE AFUA_3G13620)"/>
    <property type="match status" value="1"/>
</dbReference>
<dbReference type="RefSeq" id="WP_066536433.1">
    <property type="nucleotide sequence ID" value="NZ_PDEA01000001.1"/>
</dbReference>
<name>A0A2A7UYQ2_COMTR</name>
<dbReference type="GeneID" id="80802674"/>
<evidence type="ECO:0000259" key="3">
    <source>
        <dbReference type="Pfam" id="PF07883"/>
    </source>
</evidence>
<feature type="chain" id="PRO_5012337340" evidence="2">
    <location>
        <begin position="26"/>
        <end position="151"/>
    </location>
</feature>
<evidence type="ECO:0000313" key="4">
    <source>
        <dbReference type="EMBL" id="PEH90364.1"/>
    </source>
</evidence>
<accession>A0A2A7UYQ2</accession>
<feature type="region of interest" description="Disordered" evidence="1">
    <location>
        <begin position="30"/>
        <end position="49"/>
    </location>
</feature>
<dbReference type="PROSITE" id="PS51257">
    <property type="entry name" value="PROKAR_LIPOPROTEIN"/>
    <property type="match status" value="1"/>
</dbReference>
<feature type="domain" description="Cupin type-2" evidence="3">
    <location>
        <begin position="69"/>
        <end position="137"/>
    </location>
</feature>
<keyword evidence="2" id="KW-0732">Signal</keyword>
<protein>
    <submittedName>
        <fullName evidence="4">Cupin domain-containing protein</fullName>
    </submittedName>
</protein>